<accession>E4X4N6</accession>
<dbReference type="EMBL" id="FN653024">
    <property type="protein sequence ID" value="CBY24026.1"/>
    <property type="molecule type" value="Genomic_DNA"/>
</dbReference>
<dbReference type="Proteomes" id="UP000001307">
    <property type="component" value="Unassembled WGS sequence"/>
</dbReference>
<dbReference type="AlphaFoldDB" id="E4X4N6"/>
<evidence type="ECO:0000313" key="2">
    <source>
        <dbReference type="Proteomes" id="UP000001307"/>
    </source>
</evidence>
<proteinExistence type="predicted"/>
<dbReference type="InParanoid" id="E4X4N6"/>
<protein>
    <submittedName>
        <fullName evidence="1">Uncharacterized protein</fullName>
    </submittedName>
</protein>
<name>E4X4N6_OIKDI</name>
<evidence type="ECO:0000313" key="1">
    <source>
        <dbReference type="EMBL" id="CBY24026.1"/>
    </source>
</evidence>
<organism evidence="1">
    <name type="scientific">Oikopleura dioica</name>
    <name type="common">Tunicate</name>
    <dbReference type="NCBI Taxonomy" id="34765"/>
    <lineage>
        <taxon>Eukaryota</taxon>
        <taxon>Metazoa</taxon>
        <taxon>Chordata</taxon>
        <taxon>Tunicata</taxon>
        <taxon>Appendicularia</taxon>
        <taxon>Copelata</taxon>
        <taxon>Oikopleuridae</taxon>
        <taxon>Oikopleura</taxon>
    </lineage>
</organism>
<reference evidence="1" key="1">
    <citation type="journal article" date="2010" name="Science">
        <title>Plasticity of animal genome architecture unmasked by rapid evolution of a pelagic tunicate.</title>
        <authorList>
            <person name="Denoeud F."/>
            <person name="Henriet S."/>
            <person name="Mungpakdee S."/>
            <person name="Aury J.M."/>
            <person name="Da Silva C."/>
            <person name="Brinkmann H."/>
            <person name="Mikhaleva J."/>
            <person name="Olsen L.C."/>
            <person name="Jubin C."/>
            <person name="Canestro C."/>
            <person name="Bouquet J.M."/>
            <person name="Danks G."/>
            <person name="Poulain J."/>
            <person name="Campsteijn C."/>
            <person name="Adamski M."/>
            <person name="Cross I."/>
            <person name="Yadetie F."/>
            <person name="Muffato M."/>
            <person name="Louis A."/>
            <person name="Butcher S."/>
            <person name="Tsagkogeorga G."/>
            <person name="Konrad A."/>
            <person name="Singh S."/>
            <person name="Jensen M.F."/>
            <person name="Cong E.H."/>
            <person name="Eikeseth-Otteraa H."/>
            <person name="Noel B."/>
            <person name="Anthouard V."/>
            <person name="Porcel B.M."/>
            <person name="Kachouri-Lafond R."/>
            <person name="Nishino A."/>
            <person name="Ugolini M."/>
            <person name="Chourrout P."/>
            <person name="Nishida H."/>
            <person name="Aasland R."/>
            <person name="Huzurbazar S."/>
            <person name="Westhof E."/>
            <person name="Delsuc F."/>
            <person name="Lehrach H."/>
            <person name="Reinhardt R."/>
            <person name="Weissenbach J."/>
            <person name="Roy S.W."/>
            <person name="Artiguenave F."/>
            <person name="Postlethwait J.H."/>
            <person name="Manak J.R."/>
            <person name="Thompson E.M."/>
            <person name="Jaillon O."/>
            <person name="Du Pasquier L."/>
            <person name="Boudinot P."/>
            <person name="Liberles D.A."/>
            <person name="Volff J.N."/>
            <person name="Philippe H."/>
            <person name="Lenhard B."/>
            <person name="Roest Crollius H."/>
            <person name="Wincker P."/>
            <person name="Chourrout D."/>
        </authorList>
    </citation>
    <scope>NUCLEOTIDE SEQUENCE [LARGE SCALE GENOMIC DNA]</scope>
</reference>
<gene>
    <name evidence="1" type="ORF">GSOID_T00001366001</name>
</gene>
<sequence>MRIFNEFLKKMNLFDVLVDFGHTLVNLTDLLLNASLLGGDFCSRGVQEYRYFRANCCQIIWV</sequence>
<keyword evidence="2" id="KW-1185">Reference proteome</keyword>